<evidence type="ECO:0000313" key="7">
    <source>
        <dbReference type="Proteomes" id="UP001203761"/>
    </source>
</evidence>
<dbReference type="Proteomes" id="UP001203761">
    <property type="component" value="Unassembled WGS sequence"/>
</dbReference>
<organism evidence="6 7">
    <name type="scientific">Brachybacterium equifaecis</name>
    <dbReference type="NCBI Taxonomy" id="2910770"/>
    <lineage>
        <taxon>Bacteria</taxon>
        <taxon>Bacillati</taxon>
        <taxon>Actinomycetota</taxon>
        <taxon>Actinomycetes</taxon>
        <taxon>Micrococcales</taxon>
        <taxon>Dermabacteraceae</taxon>
        <taxon>Brachybacterium</taxon>
    </lineage>
</organism>
<evidence type="ECO:0000256" key="1">
    <source>
        <dbReference type="ARBA" id="ARBA00005104"/>
    </source>
</evidence>
<gene>
    <name evidence="6" type="ORF">Bequi_08995</name>
</gene>
<dbReference type="InterPro" id="IPR002734">
    <property type="entry name" value="RibDG_C"/>
</dbReference>
<dbReference type="PANTHER" id="PTHR38011">
    <property type="entry name" value="DIHYDROFOLATE REDUCTASE FAMILY PROTEIN (AFU_ORTHOLOGUE AFUA_8G06820)"/>
    <property type="match status" value="1"/>
</dbReference>
<dbReference type="InterPro" id="IPR050765">
    <property type="entry name" value="Riboflavin_Biosynth_HTPR"/>
</dbReference>
<protein>
    <submittedName>
        <fullName evidence="6">Dihydrofolate reductase family protein</fullName>
    </submittedName>
</protein>
<dbReference type="SUPFAM" id="SSF53597">
    <property type="entry name" value="Dihydrofolate reductase-like"/>
    <property type="match status" value="1"/>
</dbReference>
<comment type="pathway">
    <text evidence="1">Cofactor biosynthesis; riboflavin biosynthesis.</text>
</comment>
<dbReference type="PANTHER" id="PTHR38011:SF7">
    <property type="entry name" value="2,5-DIAMINO-6-RIBOSYLAMINO-4(3H)-PYRIMIDINONE 5'-PHOSPHATE REDUCTASE"/>
    <property type="match status" value="1"/>
</dbReference>
<accession>A0ABT0R2A0</accession>
<reference evidence="6" key="1">
    <citation type="submission" date="2022-02" db="EMBL/GenBank/DDBJ databases">
        <authorList>
            <person name="Lee M."/>
            <person name="Kim S.-J."/>
            <person name="Jung M.-Y."/>
        </authorList>
    </citation>
    <scope>NUCLEOTIDE SEQUENCE</scope>
    <source>
        <strain evidence="6">JHP9</strain>
    </source>
</reference>
<feature type="domain" description="Bacterial bifunctional deaminase-reductase C-terminal" evidence="5">
    <location>
        <begin position="39"/>
        <end position="230"/>
    </location>
</feature>
<keyword evidence="7" id="KW-1185">Reference proteome</keyword>
<evidence type="ECO:0000256" key="4">
    <source>
        <dbReference type="SAM" id="MobiDB-lite"/>
    </source>
</evidence>
<sequence length="246" mass="25655">MHLIWDRGAPSARPVEIALDDAGAERLADLYAPPVDRVHVRAMLNTSVDGAIAGSDGTSGSLHNPTDSFAFGVLRALTDCIIVGAQTVRAEDYRRPSGRASLRTPSRRPGGAARPELVILTRTGDLPGSIEPDWPTLLAVPPGEETAAARRSGFPSAQIIAAEGPAQLIAALAARGHRALQCEGGPGVLTQFLAAGAIQELCLTVSHAAVGGQGPRLTGGEDLDADLALETLIVSEHATLTRYRVR</sequence>
<evidence type="ECO:0000256" key="2">
    <source>
        <dbReference type="ARBA" id="ARBA00022857"/>
    </source>
</evidence>
<dbReference type="EMBL" id="JAKNCJ010000003">
    <property type="protein sequence ID" value="MCL6423518.1"/>
    <property type="molecule type" value="Genomic_DNA"/>
</dbReference>
<dbReference type="RefSeq" id="WP_249737590.1">
    <property type="nucleotide sequence ID" value="NZ_JAKNCJ010000003.1"/>
</dbReference>
<dbReference type="Gene3D" id="3.40.430.10">
    <property type="entry name" value="Dihydrofolate Reductase, subunit A"/>
    <property type="match status" value="1"/>
</dbReference>
<dbReference type="InterPro" id="IPR024072">
    <property type="entry name" value="DHFR-like_dom_sf"/>
</dbReference>
<evidence type="ECO:0000313" key="6">
    <source>
        <dbReference type="EMBL" id="MCL6423518.1"/>
    </source>
</evidence>
<name>A0ABT0R2A0_9MICO</name>
<evidence type="ECO:0000256" key="3">
    <source>
        <dbReference type="ARBA" id="ARBA00023002"/>
    </source>
</evidence>
<dbReference type="Pfam" id="PF01872">
    <property type="entry name" value="RibD_C"/>
    <property type="match status" value="1"/>
</dbReference>
<comment type="caution">
    <text evidence="6">The sequence shown here is derived from an EMBL/GenBank/DDBJ whole genome shotgun (WGS) entry which is preliminary data.</text>
</comment>
<evidence type="ECO:0000259" key="5">
    <source>
        <dbReference type="Pfam" id="PF01872"/>
    </source>
</evidence>
<keyword evidence="2" id="KW-0521">NADP</keyword>
<feature type="region of interest" description="Disordered" evidence="4">
    <location>
        <begin position="93"/>
        <end position="114"/>
    </location>
</feature>
<keyword evidence="3" id="KW-0560">Oxidoreductase</keyword>
<proteinExistence type="predicted"/>